<dbReference type="GO" id="GO:0042026">
    <property type="term" value="P:protein refolding"/>
    <property type="evidence" value="ECO:0007669"/>
    <property type="project" value="TreeGrafter"/>
</dbReference>
<dbReference type="GO" id="GO:0051082">
    <property type="term" value="F:unfolded protein binding"/>
    <property type="evidence" value="ECO:0007669"/>
    <property type="project" value="TreeGrafter"/>
</dbReference>
<dbReference type="PANTHER" id="PTHR43096:SF52">
    <property type="entry name" value="DNAJ HOMOLOG 1, MITOCHONDRIAL-RELATED"/>
    <property type="match status" value="1"/>
</dbReference>
<dbReference type="InterPro" id="IPR001623">
    <property type="entry name" value="DnaJ_domain"/>
</dbReference>
<dbReference type="PRINTS" id="PR00625">
    <property type="entry name" value="JDOMAIN"/>
</dbReference>
<accession>A0A7S3JPR0</accession>
<dbReference type="PROSITE" id="PS50076">
    <property type="entry name" value="DNAJ_2"/>
    <property type="match status" value="1"/>
</dbReference>
<dbReference type="Pfam" id="PF00226">
    <property type="entry name" value="DnaJ"/>
    <property type="match status" value="1"/>
</dbReference>
<evidence type="ECO:0000259" key="2">
    <source>
        <dbReference type="PROSITE" id="PS50076"/>
    </source>
</evidence>
<organism evidence="3">
    <name type="scientific">Aureoumbra lagunensis</name>
    <dbReference type="NCBI Taxonomy" id="44058"/>
    <lineage>
        <taxon>Eukaryota</taxon>
        <taxon>Sar</taxon>
        <taxon>Stramenopiles</taxon>
        <taxon>Ochrophyta</taxon>
        <taxon>Pelagophyceae</taxon>
        <taxon>Pelagomonadales</taxon>
        <taxon>Aureoumbra</taxon>
    </lineage>
</organism>
<dbReference type="PANTHER" id="PTHR43096">
    <property type="entry name" value="DNAJ HOMOLOG 1, MITOCHONDRIAL-RELATED"/>
    <property type="match status" value="1"/>
</dbReference>
<proteinExistence type="predicted"/>
<dbReference type="SUPFAM" id="SSF46565">
    <property type="entry name" value="Chaperone J-domain"/>
    <property type="match status" value="1"/>
</dbReference>
<dbReference type="InterPro" id="IPR036869">
    <property type="entry name" value="J_dom_sf"/>
</dbReference>
<dbReference type="AlphaFoldDB" id="A0A7S3JPR0"/>
<reference evidence="3" key="1">
    <citation type="submission" date="2021-01" db="EMBL/GenBank/DDBJ databases">
        <authorList>
            <person name="Corre E."/>
            <person name="Pelletier E."/>
            <person name="Niang G."/>
            <person name="Scheremetjew M."/>
            <person name="Finn R."/>
            <person name="Kale V."/>
            <person name="Holt S."/>
            <person name="Cochrane G."/>
            <person name="Meng A."/>
            <person name="Brown T."/>
            <person name="Cohen L."/>
        </authorList>
    </citation>
    <scope>NUCLEOTIDE SEQUENCE</scope>
    <source>
        <strain evidence="3">CCMP1510</strain>
    </source>
</reference>
<dbReference type="SMART" id="SM00271">
    <property type="entry name" value="DnaJ"/>
    <property type="match status" value="1"/>
</dbReference>
<keyword evidence="1" id="KW-0143">Chaperone</keyword>
<evidence type="ECO:0000313" key="3">
    <source>
        <dbReference type="EMBL" id="CAE0359481.1"/>
    </source>
</evidence>
<feature type="domain" description="J" evidence="2">
    <location>
        <begin position="413"/>
        <end position="478"/>
    </location>
</feature>
<name>A0A7S3JPR0_9STRA</name>
<evidence type="ECO:0000256" key="1">
    <source>
        <dbReference type="ARBA" id="ARBA00023186"/>
    </source>
</evidence>
<sequence length="478" mass="53895">MTPLQLVCRVKLNNKKKETKCVVIHVIDAWRSGPVRGRIVRSVAKALCLSEEYVYGSMELLYEENCCVPVERWAELDTLRSMRLILDERILRTGNFVTGVVKSEFVSQAVSESWRRKSERYVERCRHDKREVFGRLAIDWDPNSGRATAATVLVLSEDMRWAAAAQVLEPHAVPTAFKHATERESIALLQTLRMACRFDEALEYVGSAPMHSILCAEKDAYDNGNSAVSRHDWSAAAVSFGYDYSPALAILAAHASLRAGQLVEASARCEFALAWHHSEDPTPQLLLIRCEAQFDPYINQGISEMNFTIDLQKDRDMRSKLNALASAALSIDTALSALSKLPSRNPHVDTELALFSALHAHIYMQRQRLWAAAAHLRRTEAYGADYFCSERIWTIPTHKQHEARHVPKKDSMTPFDILGISPQATRIEIRTAYRNAVLASHPDKNHEPGAKARFLAVQEAYHKLSIHLLSPSILSEKR</sequence>
<protein>
    <recommendedName>
        <fullName evidence="2">J domain-containing protein</fullName>
    </recommendedName>
</protein>
<dbReference type="Gene3D" id="1.10.287.110">
    <property type="entry name" value="DnaJ domain"/>
    <property type="match status" value="1"/>
</dbReference>
<dbReference type="EMBL" id="HBIJ01000259">
    <property type="protein sequence ID" value="CAE0359481.1"/>
    <property type="molecule type" value="Transcribed_RNA"/>
</dbReference>
<dbReference type="GO" id="GO:0005737">
    <property type="term" value="C:cytoplasm"/>
    <property type="evidence" value="ECO:0007669"/>
    <property type="project" value="TreeGrafter"/>
</dbReference>
<dbReference type="CDD" id="cd06257">
    <property type="entry name" value="DnaJ"/>
    <property type="match status" value="1"/>
</dbReference>
<gene>
    <name evidence="3" type="ORF">ALAG00032_LOCUS209</name>
</gene>